<keyword evidence="2" id="KW-1185">Reference proteome</keyword>
<dbReference type="EMBL" id="CAJVPY010038980">
    <property type="protein sequence ID" value="CAG8804436.1"/>
    <property type="molecule type" value="Genomic_DNA"/>
</dbReference>
<dbReference type="AlphaFoldDB" id="A0A9N9JZ97"/>
<proteinExistence type="predicted"/>
<name>A0A9N9JZ97_9GLOM</name>
<reference evidence="1" key="1">
    <citation type="submission" date="2021-06" db="EMBL/GenBank/DDBJ databases">
        <authorList>
            <person name="Kallberg Y."/>
            <person name="Tangrot J."/>
            <person name="Rosling A."/>
        </authorList>
    </citation>
    <scope>NUCLEOTIDE SEQUENCE</scope>
    <source>
        <strain evidence="1">MA453B</strain>
    </source>
</reference>
<feature type="non-terminal residue" evidence="1">
    <location>
        <position position="1"/>
    </location>
</feature>
<comment type="caution">
    <text evidence="1">The sequence shown here is derived from an EMBL/GenBank/DDBJ whole genome shotgun (WGS) entry which is preliminary data.</text>
</comment>
<dbReference type="Proteomes" id="UP000789405">
    <property type="component" value="Unassembled WGS sequence"/>
</dbReference>
<organism evidence="1 2">
    <name type="scientific">Dentiscutata erythropus</name>
    <dbReference type="NCBI Taxonomy" id="1348616"/>
    <lineage>
        <taxon>Eukaryota</taxon>
        <taxon>Fungi</taxon>
        <taxon>Fungi incertae sedis</taxon>
        <taxon>Mucoromycota</taxon>
        <taxon>Glomeromycotina</taxon>
        <taxon>Glomeromycetes</taxon>
        <taxon>Diversisporales</taxon>
        <taxon>Gigasporaceae</taxon>
        <taxon>Dentiscutata</taxon>
    </lineage>
</organism>
<evidence type="ECO:0000313" key="2">
    <source>
        <dbReference type="Proteomes" id="UP000789405"/>
    </source>
</evidence>
<protein>
    <submittedName>
        <fullName evidence="1">13220_t:CDS:1</fullName>
    </submittedName>
</protein>
<sequence>ENQSLILDDVYKHWQISKNLPTTEIKENTSHYEDSFQSLLQDL</sequence>
<evidence type="ECO:0000313" key="1">
    <source>
        <dbReference type="EMBL" id="CAG8804436.1"/>
    </source>
</evidence>
<accession>A0A9N9JZ97</accession>
<gene>
    <name evidence="1" type="ORF">DERYTH_LOCUS24102</name>
</gene>